<accession>A0A1S8B067</accession>
<comment type="caution">
    <text evidence="2">The sequence shown here is derived from an EMBL/GenBank/DDBJ whole genome shotgun (WGS) entry which is preliminary data.</text>
</comment>
<protein>
    <submittedName>
        <fullName evidence="2">Uncharacterized protein</fullName>
    </submittedName>
</protein>
<feature type="region of interest" description="Disordered" evidence="1">
    <location>
        <begin position="97"/>
        <end position="122"/>
    </location>
</feature>
<dbReference type="Proteomes" id="UP000189370">
    <property type="component" value="Unassembled WGS sequence"/>
</dbReference>
<dbReference type="RefSeq" id="WP_076147787.1">
    <property type="nucleotide sequence ID" value="NZ_LWLN01000001.1"/>
</dbReference>
<dbReference type="OrthoDB" id="202242at2157"/>
<dbReference type="STRING" id="301967.A6E15_16100"/>
<dbReference type="EMBL" id="LWLN01000001">
    <property type="protein sequence ID" value="OLZ42395.1"/>
    <property type="molecule type" value="Genomic_DNA"/>
</dbReference>
<reference evidence="3" key="1">
    <citation type="submission" date="2016-04" db="EMBL/GenBank/DDBJ databases">
        <authorList>
            <person name="Chen S.-C."/>
            <person name="Lai M.-C."/>
        </authorList>
    </citation>
    <scope>NUCLEOTIDE SEQUENCE [LARGE SCALE GENOMIC DNA]</scope>
    <source>
        <strain evidence="3">AB14</strain>
    </source>
</reference>
<keyword evidence="3" id="KW-1185">Reference proteome</keyword>
<sequence length="122" mass="13665">MALQRLLSGDPSKSSKVYLAIGALSLAKAIAVRNDRERFRRELRDAGLFLGVGLALRRFGKMRTQKRRELEAQVPDWAIELATSEPAKRGVRTVAKRRLGRAAEPQAEPSLKDRAQRVLSSR</sequence>
<evidence type="ECO:0000313" key="2">
    <source>
        <dbReference type="EMBL" id="OLZ42395.1"/>
    </source>
</evidence>
<proteinExistence type="predicted"/>
<evidence type="ECO:0000256" key="1">
    <source>
        <dbReference type="SAM" id="MobiDB-lite"/>
    </source>
</evidence>
<dbReference type="AlphaFoldDB" id="A0A1S8B067"/>
<gene>
    <name evidence="2" type="ORF">A6E15_16100</name>
</gene>
<organism evidence="2 3">
    <name type="scientific">Natrinema saccharevitans</name>
    <dbReference type="NCBI Taxonomy" id="301967"/>
    <lineage>
        <taxon>Archaea</taxon>
        <taxon>Methanobacteriati</taxon>
        <taxon>Methanobacteriota</taxon>
        <taxon>Stenosarchaea group</taxon>
        <taxon>Halobacteria</taxon>
        <taxon>Halobacteriales</taxon>
        <taxon>Natrialbaceae</taxon>
        <taxon>Natrinema</taxon>
    </lineage>
</organism>
<evidence type="ECO:0000313" key="3">
    <source>
        <dbReference type="Proteomes" id="UP000189370"/>
    </source>
</evidence>
<name>A0A1S8B067_9EURY</name>